<dbReference type="Proteomes" id="UP000697330">
    <property type="component" value="Unassembled WGS sequence"/>
</dbReference>
<proteinExistence type="predicted"/>
<protein>
    <recommendedName>
        <fullName evidence="3">Anti-sigma factor RsgI-like middle domain-containing protein</fullName>
    </recommendedName>
</protein>
<dbReference type="RefSeq" id="WP_274958688.1">
    <property type="nucleotide sequence ID" value="NZ_DYWQ01000047.1"/>
</dbReference>
<keyword evidence="2" id="KW-0812">Transmembrane</keyword>
<reference evidence="4" key="1">
    <citation type="journal article" date="2021" name="PeerJ">
        <title>Extensive microbial diversity within the chicken gut microbiome revealed by metagenomics and culture.</title>
        <authorList>
            <person name="Gilroy R."/>
            <person name="Ravi A."/>
            <person name="Getino M."/>
            <person name="Pursley I."/>
            <person name="Horton D.L."/>
            <person name="Alikhan N.F."/>
            <person name="Baker D."/>
            <person name="Gharbi K."/>
            <person name="Hall N."/>
            <person name="Watson M."/>
            <person name="Adriaenssens E.M."/>
            <person name="Foster-Nyarko E."/>
            <person name="Jarju S."/>
            <person name="Secka A."/>
            <person name="Antonio M."/>
            <person name="Oren A."/>
            <person name="Chaudhuri R.R."/>
            <person name="La Ragione R."/>
            <person name="Hildebrand F."/>
            <person name="Pallen M.J."/>
        </authorList>
    </citation>
    <scope>NUCLEOTIDE SEQUENCE</scope>
    <source>
        <strain evidence="4">CHK124-7917</strain>
    </source>
</reference>
<evidence type="ECO:0000259" key="3">
    <source>
        <dbReference type="Pfam" id="PF23750"/>
    </source>
</evidence>
<feature type="compositionally biased region" description="Low complexity" evidence="1">
    <location>
        <begin position="245"/>
        <end position="254"/>
    </location>
</feature>
<organism evidence="4 5">
    <name type="scientific">Thermophilibacter provencensis</name>
    <dbReference type="NCBI Taxonomy" id="1852386"/>
    <lineage>
        <taxon>Bacteria</taxon>
        <taxon>Bacillati</taxon>
        <taxon>Actinomycetota</taxon>
        <taxon>Coriobacteriia</taxon>
        <taxon>Coriobacteriales</taxon>
        <taxon>Atopobiaceae</taxon>
        <taxon>Thermophilibacter</taxon>
    </lineage>
</organism>
<name>A0A921GF46_9ACTN</name>
<evidence type="ECO:0000256" key="2">
    <source>
        <dbReference type="SAM" id="Phobius"/>
    </source>
</evidence>
<dbReference type="Pfam" id="PF23750">
    <property type="entry name" value="RsgI_M"/>
    <property type="match status" value="1"/>
</dbReference>
<feature type="region of interest" description="Disordered" evidence="1">
    <location>
        <begin position="35"/>
        <end position="59"/>
    </location>
</feature>
<evidence type="ECO:0000256" key="1">
    <source>
        <dbReference type="SAM" id="MobiDB-lite"/>
    </source>
</evidence>
<feature type="compositionally biased region" description="Basic residues" evidence="1">
    <location>
        <begin position="256"/>
        <end position="267"/>
    </location>
</feature>
<reference evidence="4" key="2">
    <citation type="submission" date="2021-09" db="EMBL/GenBank/DDBJ databases">
        <authorList>
            <person name="Gilroy R."/>
        </authorList>
    </citation>
    <scope>NUCLEOTIDE SEQUENCE</scope>
    <source>
        <strain evidence="4">CHK124-7917</strain>
    </source>
</reference>
<dbReference type="InterPro" id="IPR055431">
    <property type="entry name" value="RsgI_M"/>
</dbReference>
<feature type="compositionally biased region" description="Low complexity" evidence="1">
    <location>
        <begin position="43"/>
        <end position="56"/>
    </location>
</feature>
<sequence>MREGVAERRVREAFASVHAPEDVKARALAAIEARRGEGERADAPAPAASVAATGPRPSRPRARRRARLLLAACLVVAVVGAGLLWLAATPTAYVDIDVNPSIELGLNRFDRVVSARGLNEDGESVLAATDVTWMGYEDAVRALAEGMEAAGYLTANSAVSVTVSCGDDAQYGAIEDASHRCLGASAAEVSCSHASEEEHRAAHEEGLGVGKWRIWRELVDAGSDLTAEDAADMSVRELVELLEGAGASSGSSSGHHGGRHRGQSGHD</sequence>
<dbReference type="EMBL" id="DYWQ01000047">
    <property type="protein sequence ID" value="HJF44704.1"/>
    <property type="molecule type" value="Genomic_DNA"/>
</dbReference>
<feature type="domain" description="Anti-sigma factor RsgI-like middle" evidence="3">
    <location>
        <begin position="92"/>
        <end position="216"/>
    </location>
</feature>
<dbReference type="AlphaFoldDB" id="A0A921GF46"/>
<evidence type="ECO:0000313" key="4">
    <source>
        <dbReference type="EMBL" id="HJF44704.1"/>
    </source>
</evidence>
<comment type="caution">
    <text evidence="4">The sequence shown here is derived from an EMBL/GenBank/DDBJ whole genome shotgun (WGS) entry which is preliminary data.</text>
</comment>
<evidence type="ECO:0000313" key="5">
    <source>
        <dbReference type="Proteomes" id="UP000697330"/>
    </source>
</evidence>
<feature type="region of interest" description="Disordered" evidence="1">
    <location>
        <begin position="245"/>
        <end position="267"/>
    </location>
</feature>
<keyword evidence="2" id="KW-1133">Transmembrane helix</keyword>
<accession>A0A921GF46</accession>
<gene>
    <name evidence="4" type="ORF">K8U72_02820</name>
</gene>
<feature type="transmembrane region" description="Helical" evidence="2">
    <location>
        <begin position="68"/>
        <end position="88"/>
    </location>
</feature>
<keyword evidence="2" id="KW-0472">Membrane</keyword>